<accession>A0A9D1JBT9</accession>
<dbReference type="SUPFAM" id="SSF52540">
    <property type="entry name" value="P-loop containing nucleoside triphosphate hydrolases"/>
    <property type="match status" value="1"/>
</dbReference>
<protein>
    <submittedName>
        <fullName evidence="1">ATP-binding protein</fullName>
    </submittedName>
</protein>
<keyword evidence="1" id="KW-0547">Nucleotide-binding</keyword>
<dbReference type="EMBL" id="DVHM01000181">
    <property type="protein sequence ID" value="HIR71688.1"/>
    <property type="molecule type" value="Genomic_DNA"/>
</dbReference>
<dbReference type="InterPro" id="IPR027417">
    <property type="entry name" value="P-loop_NTPase"/>
</dbReference>
<evidence type="ECO:0000313" key="1">
    <source>
        <dbReference type="EMBL" id="HIR71688.1"/>
    </source>
</evidence>
<dbReference type="GO" id="GO:0005524">
    <property type="term" value="F:ATP binding"/>
    <property type="evidence" value="ECO:0007669"/>
    <property type="project" value="UniProtKB-KW"/>
</dbReference>
<gene>
    <name evidence="1" type="ORF">IAA55_10485</name>
</gene>
<dbReference type="Proteomes" id="UP000823912">
    <property type="component" value="Unassembled WGS sequence"/>
</dbReference>
<dbReference type="AlphaFoldDB" id="A0A9D1JBT9"/>
<dbReference type="Pfam" id="PF13671">
    <property type="entry name" value="AAA_33"/>
    <property type="match status" value="1"/>
</dbReference>
<keyword evidence="1" id="KW-0067">ATP-binding</keyword>
<dbReference type="Gene3D" id="3.40.50.300">
    <property type="entry name" value="P-loop containing nucleotide triphosphate hydrolases"/>
    <property type="match status" value="1"/>
</dbReference>
<proteinExistence type="predicted"/>
<reference evidence="1" key="2">
    <citation type="journal article" date="2021" name="PeerJ">
        <title>Extensive microbial diversity within the chicken gut microbiome revealed by metagenomics and culture.</title>
        <authorList>
            <person name="Gilroy R."/>
            <person name="Ravi A."/>
            <person name="Getino M."/>
            <person name="Pursley I."/>
            <person name="Horton D.L."/>
            <person name="Alikhan N.F."/>
            <person name="Baker D."/>
            <person name="Gharbi K."/>
            <person name="Hall N."/>
            <person name="Watson M."/>
            <person name="Adriaenssens E.M."/>
            <person name="Foster-Nyarko E."/>
            <person name="Jarju S."/>
            <person name="Secka A."/>
            <person name="Antonio M."/>
            <person name="Oren A."/>
            <person name="Chaudhuri R.R."/>
            <person name="La Ragione R."/>
            <person name="Hildebrand F."/>
            <person name="Pallen M.J."/>
        </authorList>
    </citation>
    <scope>NUCLEOTIDE SEQUENCE</scope>
    <source>
        <strain evidence="1">ChiSjej5B23-6657</strain>
    </source>
</reference>
<name>A0A9D1JBT9_9FIRM</name>
<comment type="caution">
    <text evidence="1">The sequence shown here is derived from an EMBL/GenBank/DDBJ whole genome shotgun (WGS) entry which is preliminary data.</text>
</comment>
<organism evidence="1 2">
    <name type="scientific">Candidatus Pullilachnospira gallistercoris</name>
    <dbReference type="NCBI Taxonomy" id="2840911"/>
    <lineage>
        <taxon>Bacteria</taxon>
        <taxon>Bacillati</taxon>
        <taxon>Bacillota</taxon>
        <taxon>Clostridia</taxon>
        <taxon>Lachnospirales</taxon>
        <taxon>Lachnospiraceae</taxon>
        <taxon>Lachnospiraceae incertae sedis</taxon>
        <taxon>Candidatus Pullilachnospira</taxon>
    </lineage>
</organism>
<evidence type="ECO:0000313" key="2">
    <source>
        <dbReference type="Proteomes" id="UP000823912"/>
    </source>
</evidence>
<sequence>MKNQLFLITGVMASGKSTVAQLLAERLEKSVHLRGDIFRKMIVSGREDMSEDPSEEAVSQLHLRYRLTAETALAYFDQGFSVVIQDNYYGEDLNYMMNLLKGYPVQLVVLCPSPEVVKEREKGRKKTGYSGFSVEQLCDAFRRETPRIGFWIDNSLQTPQETVEEILECFEG</sequence>
<reference evidence="1" key="1">
    <citation type="submission" date="2020-10" db="EMBL/GenBank/DDBJ databases">
        <authorList>
            <person name="Gilroy R."/>
        </authorList>
    </citation>
    <scope>NUCLEOTIDE SEQUENCE</scope>
    <source>
        <strain evidence="1">ChiSjej5B23-6657</strain>
    </source>
</reference>